<evidence type="ECO:0000313" key="2">
    <source>
        <dbReference type="EMBL" id="MTW03462.1"/>
    </source>
</evidence>
<feature type="transmembrane region" description="Helical" evidence="1">
    <location>
        <begin position="128"/>
        <end position="152"/>
    </location>
</feature>
<evidence type="ECO:0000256" key="1">
    <source>
        <dbReference type="SAM" id="Phobius"/>
    </source>
</evidence>
<feature type="transmembrane region" description="Helical" evidence="1">
    <location>
        <begin position="95"/>
        <end position="122"/>
    </location>
</feature>
<accession>A0A6L6Q300</accession>
<sequence>MLLISDGKNTGISGTFPIPYAILPTIRFFESGRRIWTTPVLIFLEVMLMLGLLFLLITTPEPTGFTAFSIGFPSLLIALKFVVQKKVDMKRSQIIIVGVAPVIIWVEHILLCTTLALSAMWANQMLGIPLLGSSFFSIITTMACVCAIWPFLNLAYQRRQSADL</sequence>
<keyword evidence="1" id="KW-1133">Transmembrane helix</keyword>
<keyword evidence="1" id="KW-0812">Transmembrane</keyword>
<proteinExistence type="predicted"/>
<protein>
    <submittedName>
        <fullName evidence="2">Uncharacterized protein</fullName>
    </submittedName>
</protein>
<dbReference type="EMBL" id="WNLA01000009">
    <property type="protein sequence ID" value="MTW03462.1"/>
    <property type="molecule type" value="Genomic_DNA"/>
</dbReference>
<dbReference type="AlphaFoldDB" id="A0A6L6Q300"/>
<dbReference type="RefSeq" id="WP_155439824.1">
    <property type="nucleotide sequence ID" value="NZ_WNLA01000009.1"/>
</dbReference>
<keyword evidence="3" id="KW-1185">Reference proteome</keyword>
<comment type="caution">
    <text evidence="2">The sequence shown here is derived from an EMBL/GenBank/DDBJ whole genome shotgun (WGS) entry which is preliminary data.</text>
</comment>
<feature type="transmembrane region" description="Helical" evidence="1">
    <location>
        <begin position="63"/>
        <end position="83"/>
    </location>
</feature>
<gene>
    <name evidence="2" type="ORF">GM668_15365</name>
</gene>
<name>A0A6L6Q300_9BURK</name>
<feature type="transmembrane region" description="Helical" evidence="1">
    <location>
        <begin position="35"/>
        <end position="57"/>
    </location>
</feature>
<reference evidence="2 3" key="1">
    <citation type="submission" date="2019-11" db="EMBL/GenBank/DDBJ databases">
        <title>Type strains purchased from KCTC, JCM and DSMZ.</title>
        <authorList>
            <person name="Lu H."/>
        </authorList>
    </citation>
    <scope>NUCLEOTIDE SEQUENCE [LARGE SCALE GENOMIC DNA]</scope>
    <source>
        <strain evidence="2 3">KCTC 42409</strain>
    </source>
</reference>
<organism evidence="2 3">
    <name type="scientific">Pseudoduganella ginsengisoli</name>
    <dbReference type="NCBI Taxonomy" id="1462440"/>
    <lineage>
        <taxon>Bacteria</taxon>
        <taxon>Pseudomonadati</taxon>
        <taxon>Pseudomonadota</taxon>
        <taxon>Betaproteobacteria</taxon>
        <taxon>Burkholderiales</taxon>
        <taxon>Oxalobacteraceae</taxon>
        <taxon>Telluria group</taxon>
        <taxon>Pseudoduganella</taxon>
    </lineage>
</organism>
<dbReference type="Proteomes" id="UP000484015">
    <property type="component" value="Unassembled WGS sequence"/>
</dbReference>
<keyword evidence="1" id="KW-0472">Membrane</keyword>
<evidence type="ECO:0000313" key="3">
    <source>
        <dbReference type="Proteomes" id="UP000484015"/>
    </source>
</evidence>